<dbReference type="AlphaFoldDB" id="A0A521FMV8"/>
<organism evidence="2 3">
    <name type="scientific">Pedobacter westerhofensis</name>
    <dbReference type="NCBI Taxonomy" id="425512"/>
    <lineage>
        <taxon>Bacteria</taxon>
        <taxon>Pseudomonadati</taxon>
        <taxon>Bacteroidota</taxon>
        <taxon>Sphingobacteriia</taxon>
        <taxon>Sphingobacteriales</taxon>
        <taxon>Sphingobacteriaceae</taxon>
        <taxon>Pedobacter</taxon>
    </lineage>
</organism>
<dbReference type="InterPro" id="IPR008969">
    <property type="entry name" value="CarboxyPept-like_regulatory"/>
</dbReference>
<protein>
    <submittedName>
        <fullName evidence="2">CarboxypepD_reg-like domain-containing protein</fullName>
    </submittedName>
</protein>
<evidence type="ECO:0000313" key="3">
    <source>
        <dbReference type="Proteomes" id="UP000320300"/>
    </source>
</evidence>
<dbReference type="SUPFAM" id="SSF49464">
    <property type="entry name" value="Carboxypeptidase regulatory domain-like"/>
    <property type="match status" value="1"/>
</dbReference>
<dbReference type="Pfam" id="PF13715">
    <property type="entry name" value="CarbopepD_reg_2"/>
    <property type="match status" value="1"/>
</dbReference>
<dbReference type="EMBL" id="FXTN01000014">
    <property type="protein sequence ID" value="SMO97518.1"/>
    <property type="molecule type" value="Genomic_DNA"/>
</dbReference>
<evidence type="ECO:0000313" key="2">
    <source>
        <dbReference type="EMBL" id="SMO97518.1"/>
    </source>
</evidence>
<evidence type="ECO:0000256" key="1">
    <source>
        <dbReference type="SAM" id="SignalP"/>
    </source>
</evidence>
<keyword evidence="3" id="KW-1185">Reference proteome</keyword>
<accession>A0A521FMV8</accession>
<feature type="chain" id="PRO_5021895876" evidence="1">
    <location>
        <begin position="28"/>
        <end position="161"/>
    </location>
</feature>
<keyword evidence="1" id="KW-0732">Signal</keyword>
<name>A0A521FMV8_9SPHI</name>
<dbReference type="RefSeq" id="WP_221931397.1">
    <property type="nucleotide sequence ID" value="NZ_CBCSJO010000013.1"/>
</dbReference>
<sequence length="161" mass="17197">MKKIYEKIVSCSAIFFGALILSFDTSAQTIIKGKVTDAESTLLPGVSVIPSKGAAAVTASDGAYSLNLPDGTYTLAFSMVGYKRIIKTVVLKGIPVVLDVQMEESGNQLNEVVVSQVAGPLNERSLTARCLLILSVLQTLKVQVSLPSTKPCNQKCLHLIR</sequence>
<reference evidence="2 3" key="1">
    <citation type="submission" date="2017-05" db="EMBL/GenBank/DDBJ databases">
        <authorList>
            <person name="Varghese N."/>
            <person name="Submissions S."/>
        </authorList>
    </citation>
    <scope>NUCLEOTIDE SEQUENCE [LARGE SCALE GENOMIC DNA]</scope>
    <source>
        <strain evidence="2 3">DSM 19036</strain>
    </source>
</reference>
<gene>
    <name evidence="2" type="ORF">SAMN06265348_11482</name>
</gene>
<dbReference type="Proteomes" id="UP000320300">
    <property type="component" value="Unassembled WGS sequence"/>
</dbReference>
<proteinExistence type="predicted"/>
<feature type="signal peptide" evidence="1">
    <location>
        <begin position="1"/>
        <end position="27"/>
    </location>
</feature>
<dbReference type="Gene3D" id="2.60.40.1120">
    <property type="entry name" value="Carboxypeptidase-like, regulatory domain"/>
    <property type="match status" value="1"/>
</dbReference>